<keyword evidence="3" id="KW-1185">Reference proteome</keyword>
<evidence type="ECO:0000256" key="1">
    <source>
        <dbReference type="SAM" id="Phobius"/>
    </source>
</evidence>
<dbReference type="OMA" id="HYTWLAL"/>
<feature type="transmembrane region" description="Helical" evidence="1">
    <location>
        <begin position="12"/>
        <end position="35"/>
    </location>
</feature>
<proteinExistence type="predicted"/>
<dbReference type="RefSeq" id="XP_028545038.1">
    <property type="nucleotide sequence ID" value="XM_028689237.1"/>
</dbReference>
<name>A0A1Y1JIW9_PLAGO</name>
<dbReference type="AlphaFoldDB" id="A0A1Y1JIW9"/>
<organism evidence="2 3">
    <name type="scientific">Plasmodium gonderi</name>
    <dbReference type="NCBI Taxonomy" id="77519"/>
    <lineage>
        <taxon>Eukaryota</taxon>
        <taxon>Sar</taxon>
        <taxon>Alveolata</taxon>
        <taxon>Apicomplexa</taxon>
        <taxon>Aconoidasida</taxon>
        <taxon>Haemosporida</taxon>
        <taxon>Plasmodiidae</taxon>
        <taxon>Plasmodium</taxon>
        <taxon>Plasmodium (Plasmodium)</taxon>
    </lineage>
</organism>
<sequence length="75" mass="8979">MIVKKNKKTLTHYTWLALLIIPSFYFKNLLFDNFFSLKFDKFKKKIYGKHAVNHISLPSKDNNCINNYLLPDNIR</sequence>
<reference evidence="3" key="1">
    <citation type="submission" date="2017-04" db="EMBL/GenBank/DDBJ databases">
        <title>Plasmodium gonderi genome.</title>
        <authorList>
            <person name="Arisue N."/>
            <person name="Honma H."/>
            <person name="Kawai S."/>
            <person name="Tougan T."/>
            <person name="Tanabe K."/>
            <person name="Horii T."/>
        </authorList>
    </citation>
    <scope>NUCLEOTIDE SEQUENCE [LARGE SCALE GENOMIC DNA]</scope>
    <source>
        <strain evidence="3">ATCC 30045</strain>
    </source>
</reference>
<keyword evidence="1" id="KW-0812">Transmembrane</keyword>
<dbReference type="EMBL" id="BDQF01000013">
    <property type="protein sequence ID" value="GAW82449.1"/>
    <property type="molecule type" value="Genomic_DNA"/>
</dbReference>
<gene>
    <name evidence="2" type="ORF">PGO_124470</name>
</gene>
<keyword evidence="1" id="KW-1133">Transmembrane helix</keyword>
<evidence type="ECO:0000313" key="2">
    <source>
        <dbReference type="EMBL" id="GAW82449.1"/>
    </source>
</evidence>
<dbReference type="OrthoDB" id="391977at2759"/>
<protein>
    <submittedName>
        <fullName evidence="2">Uncharacterized protein</fullName>
    </submittedName>
</protein>
<accession>A0A1Y1JIW9</accession>
<comment type="caution">
    <text evidence="2">The sequence shown here is derived from an EMBL/GenBank/DDBJ whole genome shotgun (WGS) entry which is preliminary data.</text>
</comment>
<dbReference type="Proteomes" id="UP000195521">
    <property type="component" value="Unassembled WGS sequence"/>
</dbReference>
<keyword evidence="1" id="KW-0472">Membrane</keyword>
<dbReference type="GeneID" id="39749186"/>
<evidence type="ECO:0000313" key="3">
    <source>
        <dbReference type="Proteomes" id="UP000195521"/>
    </source>
</evidence>